<evidence type="ECO:0000256" key="1">
    <source>
        <dbReference type="ARBA" id="ARBA00001946"/>
    </source>
</evidence>
<evidence type="ECO:0000313" key="5">
    <source>
        <dbReference type="EMBL" id="KKQ41193.1"/>
    </source>
</evidence>
<dbReference type="PRINTS" id="PR00502">
    <property type="entry name" value="NUDIXFAMILY"/>
</dbReference>
<evidence type="ECO:0000256" key="3">
    <source>
        <dbReference type="RuleBase" id="RU003476"/>
    </source>
</evidence>
<dbReference type="STRING" id="1619036.US58_C0004G0030"/>
<dbReference type="PANTHER" id="PTHR43046:SF14">
    <property type="entry name" value="MUTT_NUDIX FAMILY PROTEIN"/>
    <property type="match status" value="1"/>
</dbReference>
<sequence length="143" mass="16778">MKQIIVAVGALIKDRKVLLTKRIDPRPKFNNVWEFPGGGVEDGEDVITALKREVKEETNFKIEPIEMLPKIYSATRGKREGDYQVFLVFYFCRIISGKIKLEDAESKEYAWCNIKDLKKMKLIMDLNKIIFKENIKLFKKYID</sequence>
<organism evidence="5 6">
    <name type="scientific">Candidatus Magasanikbacteria bacterium GW2011_GWA2_37_8</name>
    <dbReference type="NCBI Taxonomy" id="1619036"/>
    <lineage>
        <taxon>Bacteria</taxon>
        <taxon>Candidatus Magasanikiibacteriota</taxon>
    </lineage>
</organism>
<dbReference type="Pfam" id="PF00293">
    <property type="entry name" value="NUDIX"/>
    <property type="match status" value="1"/>
</dbReference>
<dbReference type="Proteomes" id="UP000034333">
    <property type="component" value="Unassembled WGS sequence"/>
</dbReference>
<keyword evidence="2 3" id="KW-0378">Hydrolase</keyword>
<evidence type="ECO:0000313" key="6">
    <source>
        <dbReference type="Proteomes" id="UP000034333"/>
    </source>
</evidence>
<name>A0A0G0HDF3_9BACT</name>
<dbReference type="PROSITE" id="PS00893">
    <property type="entry name" value="NUDIX_BOX"/>
    <property type="match status" value="1"/>
</dbReference>
<dbReference type="SUPFAM" id="SSF55811">
    <property type="entry name" value="Nudix"/>
    <property type="match status" value="1"/>
</dbReference>
<dbReference type="PANTHER" id="PTHR43046">
    <property type="entry name" value="GDP-MANNOSE MANNOSYL HYDROLASE"/>
    <property type="match status" value="1"/>
</dbReference>
<dbReference type="PROSITE" id="PS51462">
    <property type="entry name" value="NUDIX"/>
    <property type="match status" value="1"/>
</dbReference>
<evidence type="ECO:0000256" key="2">
    <source>
        <dbReference type="ARBA" id="ARBA00022801"/>
    </source>
</evidence>
<proteinExistence type="inferred from homology"/>
<dbReference type="InterPro" id="IPR020476">
    <property type="entry name" value="Nudix_hydrolase"/>
</dbReference>
<comment type="cofactor">
    <cofactor evidence="1">
        <name>Mg(2+)</name>
        <dbReference type="ChEBI" id="CHEBI:18420"/>
    </cofactor>
</comment>
<protein>
    <submittedName>
        <fullName evidence="5">NUDIX hydrolase</fullName>
    </submittedName>
</protein>
<dbReference type="InterPro" id="IPR000086">
    <property type="entry name" value="NUDIX_hydrolase_dom"/>
</dbReference>
<reference evidence="5 6" key="1">
    <citation type="journal article" date="2015" name="Nature">
        <title>rRNA introns, odd ribosomes, and small enigmatic genomes across a large radiation of phyla.</title>
        <authorList>
            <person name="Brown C.T."/>
            <person name="Hug L.A."/>
            <person name="Thomas B.C."/>
            <person name="Sharon I."/>
            <person name="Castelle C.J."/>
            <person name="Singh A."/>
            <person name="Wilkins M.J."/>
            <person name="Williams K.H."/>
            <person name="Banfield J.F."/>
        </authorList>
    </citation>
    <scope>NUCLEOTIDE SEQUENCE [LARGE SCALE GENOMIC DNA]</scope>
</reference>
<dbReference type="InterPro" id="IPR020084">
    <property type="entry name" value="NUDIX_hydrolase_CS"/>
</dbReference>
<feature type="domain" description="Nudix hydrolase" evidence="4">
    <location>
        <begin position="1"/>
        <end position="136"/>
    </location>
</feature>
<dbReference type="GO" id="GO:0016787">
    <property type="term" value="F:hydrolase activity"/>
    <property type="evidence" value="ECO:0007669"/>
    <property type="project" value="UniProtKB-KW"/>
</dbReference>
<dbReference type="Gene3D" id="3.90.79.10">
    <property type="entry name" value="Nucleoside Triphosphate Pyrophosphohydrolase"/>
    <property type="match status" value="1"/>
</dbReference>
<accession>A0A0G0HDF3</accession>
<comment type="caution">
    <text evidence="5">The sequence shown here is derived from an EMBL/GenBank/DDBJ whole genome shotgun (WGS) entry which is preliminary data.</text>
</comment>
<gene>
    <name evidence="5" type="ORF">US58_C0004G0030</name>
</gene>
<dbReference type="InterPro" id="IPR015797">
    <property type="entry name" value="NUDIX_hydrolase-like_dom_sf"/>
</dbReference>
<evidence type="ECO:0000259" key="4">
    <source>
        <dbReference type="PROSITE" id="PS51462"/>
    </source>
</evidence>
<dbReference type="EMBL" id="LBTN01000004">
    <property type="protein sequence ID" value="KKQ41193.1"/>
    <property type="molecule type" value="Genomic_DNA"/>
</dbReference>
<comment type="similarity">
    <text evidence="3">Belongs to the Nudix hydrolase family.</text>
</comment>
<dbReference type="AlphaFoldDB" id="A0A0G0HDF3"/>